<protein>
    <recommendedName>
        <fullName evidence="9">Dolichyl-diphosphooligosaccharide--protein glycosyltransferase subunit KCP2</fullName>
    </recommendedName>
</protein>
<dbReference type="PANTHER" id="PTHR32001">
    <property type="entry name" value="KERATINOCYTE-ASSOCIATED PROTEIN 2"/>
    <property type="match status" value="1"/>
</dbReference>
<keyword evidence="3 6" id="KW-0812">Transmembrane</keyword>
<comment type="subcellular location">
    <subcellularLocation>
        <location evidence="1">Membrane</location>
        <topology evidence="1">Multi-pass membrane protein</topology>
    </subcellularLocation>
</comment>
<dbReference type="GeneID" id="14873060"/>
<evidence type="ECO:0000256" key="3">
    <source>
        <dbReference type="ARBA" id="ARBA00022692"/>
    </source>
</evidence>
<accession>F4PUE0</accession>
<dbReference type="RefSeq" id="XP_004358862.1">
    <property type="nucleotide sequence ID" value="XM_004358805.1"/>
</dbReference>
<dbReference type="STRING" id="1054147.F4PUE0"/>
<comment type="similarity">
    <text evidence="2">Belongs to the KRTCAP2 family.</text>
</comment>
<dbReference type="KEGG" id="dfa:DFA_00881"/>
<proteinExistence type="inferred from homology"/>
<dbReference type="OrthoDB" id="1111004at2759"/>
<evidence type="ECO:0000256" key="6">
    <source>
        <dbReference type="SAM" id="Phobius"/>
    </source>
</evidence>
<keyword evidence="4 6" id="KW-1133">Transmembrane helix</keyword>
<name>F4PUE0_CACFS</name>
<keyword evidence="5 6" id="KW-0472">Membrane</keyword>
<evidence type="ECO:0008006" key="9">
    <source>
        <dbReference type="Google" id="ProtNLM"/>
    </source>
</evidence>
<dbReference type="Pfam" id="PF09775">
    <property type="entry name" value="Keratin_assoc"/>
    <property type="match status" value="1"/>
</dbReference>
<evidence type="ECO:0000313" key="8">
    <source>
        <dbReference type="Proteomes" id="UP000007797"/>
    </source>
</evidence>
<dbReference type="OMA" id="ITIYYMN"/>
<keyword evidence="8" id="KW-1185">Reference proteome</keyword>
<organism evidence="7 8">
    <name type="scientific">Cavenderia fasciculata</name>
    <name type="common">Slime mold</name>
    <name type="synonym">Dictyostelium fasciculatum</name>
    <dbReference type="NCBI Taxonomy" id="261658"/>
    <lineage>
        <taxon>Eukaryota</taxon>
        <taxon>Amoebozoa</taxon>
        <taxon>Evosea</taxon>
        <taxon>Eumycetozoa</taxon>
        <taxon>Dictyostelia</taxon>
        <taxon>Acytosteliales</taxon>
        <taxon>Cavenderiaceae</taxon>
        <taxon>Cavenderia</taxon>
    </lineage>
</organism>
<evidence type="ECO:0000313" key="7">
    <source>
        <dbReference type="EMBL" id="EGG21012.1"/>
    </source>
</evidence>
<feature type="transmembrane region" description="Helical" evidence="6">
    <location>
        <begin position="71"/>
        <end position="104"/>
    </location>
</feature>
<sequence length="128" mass="13997">MAKFEHPSTGNTLAFSALSFIIVLGALQLNASFFQSTNNRTVVGGLVGSSLFFFLLTFLGAVKKELKWVEVLLSLFITFTISSSVHRVSGTTSVLFSFAILYYVNTMSKKLLKEDSTPVATTTKSKKN</sequence>
<evidence type="ECO:0000256" key="5">
    <source>
        <dbReference type="ARBA" id="ARBA00023136"/>
    </source>
</evidence>
<evidence type="ECO:0000256" key="4">
    <source>
        <dbReference type="ARBA" id="ARBA00022989"/>
    </source>
</evidence>
<gene>
    <name evidence="7" type="ORF">DFA_00881</name>
</gene>
<dbReference type="AlphaFoldDB" id="F4PUE0"/>
<feature type="transmembrane region" description="Helical" evidence="6">
    <location>
        <begin position="12"/>
        <end position="29"/>
    </location>
</feature>
<dbReference type="GO" id="GO:0016020">
    <property type="term" value="C:membrane"/>
    <property type="evidence" value="ECO:0007669"/>
    <property type="project" value="UniProtKB-SubCell"/>
</dbReference>
<dbReference type="PANTHER" id="PTHR32001:SF1">
    <property type="entry name" value="KERATINOCYTE-ASSOCIATED PROTEIN 2"/>
    <property type="match status" value="1"/>
</dbReference>
<dbReference type="Proteomes" id="UP000007797">
    <property type="component" value="Unassembled WGS sequence"/>
</dbReference>
<evidence type="ECO:0000256" key="2">
    <source>
        <dbReference type="ARBA" id="ARBA00007279"/>
    </source>
</evidence>
<feature type="transmembrane region" description="Helical" evidence="6">
    <location>
        <begin position="41"/>
        <end position="59"/>
    </location>
</feature>
<dbReference type="InterPro" id="IPR018614">
    <property type="entry name" value="KRTCAP2"/>
</dbReference>
<reference evidence="8" key="1">
    <citation type="journal article" date="2011" name="Genome Res.">
        <title>Phylogeny-wide analysis of social amoeba genomes highlights ancient origins for complex intercellular communication.</title>
        <authorList>
            <person name="Heidel A.J."/>
            <person name="Lawal H.M."/>
            <person name="Felder M."/>
            <person name="Schilde C."/>
            <person name="Helps N.R."/>
            <person name="Tunggal B."/>
            <person name="Rivero F."/>
            <person name="John U."/>
            <person name="Schleicher M."/>
            <person name="Eichinger L."/>
            <person name="Platzer M."/>
            <person name="Noegel A.A."/>
            <person name="Schaap P."/>
            <person name="Gloeckner G."/>
        </authorList>
    </citation>
    <scope>NUCLEOTIDE SEQUENCE [LARGE SCALE GENOMIC DNA]</scope>
    <source>
        <strain evidence="8">SH3</strain>
    </source>
</reference>
<dbReference type="EMBL" id="GL883010">
    <property type="protein sequence ID" value="EGG21012.1"/>
    <property type="molecule type" value="Genomic_DNA"/>
</dbReference>
<evidence type="ECO:0000256" key="1">
    <source>
        <dbReference type="ARBA" id="ARBA00004141"/>
    </source>
</evidence>